<name>A0A6C0BFV2_9ZZZZ</name>
<accession>A0A6C0BFV2</accession>
<evidence type="ECO:0000313" key="2">
    <source>
        <dbReference type="EMBL" id="QHS91215.1"/>
    </source>
</evidence>
<protein>
    <submittedName>
        <fullName evidence="2">Uncharacterized protein</fullName>
    </submittedName>
</protein>
<organism evidence="2">
    <name type="scientific">viral metagenome</name>
    <dbReference type="NCBI Taxonomy" id="1070528"/>
    <lineage>
        <taxon>unclassified sequences</taxon>
        <taxon>metagenomes</taxon>
        <taxon>organismal metagenomes</taxon>
    </lineage>
</organism>
<sequence length="253" mass="27973">MAGLDAIIKSTSMSQDVELATALGSFRNNPAQLQAFLQKQQASVYDDIVKQKNNTFNKVYGDLNRASKSQESVLMYNQRNKELSSIHDQVYNNQKSMATTVTNDKNLASRKNEMNEWTVGNKNDTLFVYSSLFIALSGLLLCVVLWKLGIMSASFCGSFAALLIIIFVLTLMNRYQYTDLLRNKRYWNRKNFGGKYGKIPVPSCPGMMDDNTSGVAALTQYAQDAQKSVMSAGENISNVMPSSANPAQGAPVV</sequence>
<feature type="transmembrane region" description="Helical" evidence="1">
    <location>
        <begin position="126"/>
        <end position="146"/>
    </location>
</feature>
<keyword evidence="1" id="KW-0812">Transmembrane</keyword>
<evidence type="ECO:0000256" key="1">
    <source>
        <dbReference type="SAM" id="Phobius"/>
    </source>
</evidence>
<keyword evidence="1" id="KW-0472">Membrane</keyword>
<proteinExistence type="predicted"/>
<reference evidence="2" key="1">
    <citation type="journal article" date="2020" name="Nature">
        <title>Giant virus diversity and host interactions through global metagenomics.</title>
        <authorList>
            <person name="Schulz F."/>
            <person name="Roux S."/>
            <person name="Paez-Espino D."/>
            <person name="Jungbluth S."/>
            <person name="Walsh D.A."/>
            <person name="Denef V.J."/>
            <person name="McMahon K.D."/>
            <person name="Konstantinidis K.T."/>
            <person name="Eloe-Fadrosh E.A."/>
            <person name="Kyrpides N.C."/>
            <person name="Woyke T."/>
        </authorList>
    </citation>
    <scope>NUCLEOTIDE SEQUENCE</scope>
    <source>
        <strain evidence="2">GVMAG-M-3300013004-44</strain>
    </source>
</reference>
<dbReference type="AlphaFoldDB" id="A0A6C0BFV2"/>
<feature type="transmembrane region" description="Helical" evidence="1">
    <location>
        <begin position="152"/>
        <end position="172"/>
    </location>
</feature>
<keyword evidence="1" id="KW-1133">Transmembrane helix</keyword>
<dbReference type="EMBL" id="MN739156">
    <property type="protein sequence ID" value="QHS91215.1"/>
    <property type="molecule type" value="Genomic_DNA"/>
</dbReference>